<dbReference type="Pfam" id="PF26028">
    <property type="entry name" value="DUF8006"/>
    <property type="match status" value="1"/>
</dbReference>
<evidence type="ECO:0000259" key="2">
    <source>
        <dbReference type="Pfam" id="PF26028"/>
    </source>
</evidence>
<sequence>MLPLQLVDSILLNYNIGQIMLLGFILTTVGALPLKSQQVIGLNTILFGVIFVLTPKSLMPSFYLFLGLTLIVIGPIVYVTADS</sequence>
<dbReference type="AlphaFoldDB" id="A0A1H6X9J9"/>
<keyword evidence="1" id="KW-0812">Transmembrane</keyword>
<dbReference type="RefSeq" id="WP_089673511.1">
    <property type="nucleotide sequence ID" value="NZ_CP024845.1"/>
</dbReference>
<evidence type="ECO:0000256" key="1">
    <source>
        <dbReference type="SAM" id="Phobius"/>
    </source>
</evidence>
<keyword evidence="1" id="KW-1133">Transmembrane helix</keyword>
<evidence type="ECO:0000313" key="4">
    <source>
        <dbReference type="Proteomes" id="UP000198888"/>
    </source>
</evidence>
<feature type="transmembrane region" description="Helical" evidence="1">
    <location>
        <begin position="12"/>
        <end position="32"/>
    </location>
</feature>
<dbReference type="Proteomes" id="UP000198888">
    <property type="component" value="Unassembled WGS sequence"/>
</dbReference>
<feature type="transmembrane region" description="Helical" evidence="1">
    <location>
        <begin position="39"/>
        <end position="55"/>
    </location>
</feature>
<keyword evidence="4" id="KW-1185">Reference proteome</keyword>
<dbReference type="InterPro" id="IPR058319">
    <property type="entry name" value="DUF8006"/>
</dbReference>
<feature type="domain" description="DUF8006" evidence="2">
    <location>
        <begin position="1"/>
        <end position="82"/>
    </location>
</feature>
<dbReference type="EMBL" id="FNYR01000031">
    <property type="protein sequence ID" value="SEJ21492.1"/>
    <property type="molecule type" value="Genomic_DNA"/>
</dbReference>
<reference evidence="3 4" key="1">
    <citation type="submission" date="2016-10" db="EMBL/GenBank/DDBJ databases">
        <authorList>
            <person name="de Groot N.N."/>
        </authorList>
    </citation>
    <scope>NUCLEOTIDE SEQUENCE [LARGE SCALE GENOMIC DNA]</scope>
    <source>
        <strain evidence="3 4">DSM 22187</strain>
    </source>
</reference>
<proteinExistence type="predicted"/>
<keyword evidence="1" id="KW-0472">Membrane</keyword>
<protein>
    <recommendedName>
        <fullName evidence="2">DUF8006 domain-containing protein</fullName>
    </recommendedName>
</protein>
<dbReference type="OrthoDB" id="213516at2157"/>
<organism evidence="3 4">
    <name type="scientific">Halohasta litchfieldiae</name>
    <dbReference type="NCBI Taxonomy" id="1073996"/>
    <lineage>
        <taxon>Archaea</taxon>
        <taxon>Methanobacteriati</taxon>
        <taxon>Methanobacteriota</taxon>
        <taxon>Stenosarchaea group</taxon>
        <taxon>Halobacteria</taxon>
        <taxon>Halobacteriales</taxon>
        <taxon>Haloferacaceae</taxon>
        <taxon>Halohasta</taxon>
    </lineage>
</organism>
<gene>
    <name evidence="3" type="ORF">SAMN05444271_13141</name>
</gene>
<feature type="transmembrane region" description="Helical" evidence="1">
    <location>
        <begin position="61"/>
        <end position="81"/>
    </location>
</feature>
<evidence type="ECO:0000313" key="3">
    <source>
        <dbReference type="EMBL" id="SEJ21492.1"/>
    </source>
</evidence>
<dbReference type="GeneID" id="35004126"/>
<name>A0A1H6X9J9_9EURY</name>
<dbReference type="STRING" id="1073996.SAMN05444271_13141"/>
<accession>A0A1H6X9J9</accession>
<accession>A0A2H4Q6R8</accession>
<dbReference type="KEGG" id="hae:halTADL_3359"/>